<reference evidence="3" key="1">
    <citation type="journal article" date="2011" name="Nat. Biotechnol.">
        <title>The genomic sequence of the Chinese hamster ovary (CHO)-K1 cell line.</title>
        <authorList>
            <person name="Xu X."/>
            <person name="Nagarajan H."/>
            <person name="Lewis N.E."/>
            <person name="Pan S."/>
            <person name="Cai Z."/>
            <person name="Liu X."/>
            <person name="Chen W."/>
            <person name="Xie M."/>
            <person name="Wang W."/>
            <person name="Hammond S."/>
            <person name="Andersen M.R."/>
            <person name="Neff N."/>
            <person name="Passarelli B."/>
            <person name="Koh W."/>
            <person name="Fan H.C."/>
            <person name="Wang J."/>
            <person name="Gui Y."/>
            <person name="Lee K.H."/>
            <person name="Betenbaugh M.J."/>
            <person name="Quake S.R."/>
            <person name="Famili I."/>
            <person name="Palsson B.O."/>
            <person name="Wang J."/>
        </authorList>
    </citation>
    <scope>NUCLEOTIDE SEQUENCE [LARGE SCALE GENOMIC DNA]</scope>
    <source>
        <strain evidence="3">CHO K1 cell line</strain>
    </source>
</reference>
<feature type="transmembrane region" description="Helical" evidence="1">
    <location>
        <begin position="7"/>
        <end position="25"/>
    </location>
</feature>
<evidence type="ECO:0000256" key="1">
    <source>
        <dbReference type="SAM" id="Phobius"/>
    </source>
</evidence>
<protein>
    <submittedName>
        <fullName evidence="2">Uncharacterized protein</fullName>
    </submittedName>
</protein>
<accession>G3GU89</accession>
<proteinExistence type="predicted"/>
<evidence type="ECO:0000313" key="3">
    <source>
        <dbReference type="Proteomes" id="UP000001075"/>
    </source>
</evidence>
<dbReference type="InParanoid" id="G3GU89"/>
<keyword evidence="1" id="KW-1133">Transmembrane helix</keyword>
<dbReference type="EMBL" id="JH000027">
    <property type="protein sequence ID" value="EGV95646.1"/>
    <property type="molecule type" value="Genomic_DNA"/>
</dbReference>
<dbReference type="AlphaFoldDB" id="G3GU89"/>
<gene>
    <name evidence="2" type="ORF">I79_001242</name>
</gene>
<sequence>MGVPSLWPACLAALGMLWLVFGWWFSNKGYVYPKLLLFLNISVMYLKLKSTKIRYLHR</sequence>
<organism evidence="2 3">
    <name type="scientific">Cricetulus griseus</name>
    <name type="common">Chinese hamster</name>
    <name type="synonym">Cricetulus barabensis griseus</name>
    <dbReference type="NCBI Taxonomy" id="10029"/>
    <lineage>
        <taxon>Eukaryota</taxon>
        <taxon>Metazoa</taxon>
        <taxon>Chordata</taxon>
        <taxon>Craniata</taxon>
        <taxon>Vertebrata</taxon>
        <taxon>Euteleostomi</taxon>
        <taxon>Mammalia</taxon>
        <taxon>Eutheria</taxon>
        <taxon>Euarchontoglires</taxon>
        <taxon>Glires</taxon>
        <taxon>Rodentia</taxon>
        <taxon>Myomorpha</taxon>
        <taxon>Muroidea</taxon>
        <taxon>Cricetidae</taxon>
        <taxon>Cricetinae</taxon>
        <taxon>Cricetulus</taxon>
    </lineage>
</organism>
<evidence type="ECO:0000313" key="2">
    <source>
        <dbReference type="EMBL" id="EGV95646.1"/>
    </source>
</evidence>
<keyword evidence="1" id="KW-0472">Membrane</keyword>
<dbReference type="Proteomes" id="UP000001075">
    <property type="component" value="Unassembled WGS sequence"/>
</dbReference>
<name>G3GU89_CRIGR</name>
<keyword evidence="1" id="KW-0812">Transmembrane</keyword>